<feature type="region of interest" description="Disordered" evidence="1">
    <location>
        <begin position="1873"/>
        <end position="1895"/>
    </location>
</feature>
<feature type="compositionally biased region" description="Acidic residues" evidence="1">
    <location>
        <begin position="1873"/>
        <end position="1885"/>
    </location>
</feature>
<feature type="compositionally biased region" description="Basic and acidic residues" evidence="1">
    <location>
        <begin position="8"/>
        <end position="19"/>
    </location>
</feature>
<dbReference type="Proteomes" id="UP001164929">
    <property type="component" value="Chromosome 8"/>
</dbReference>
<dbReference type="InterPro" id="IPR036561">
    <property type="entry name" value="MAM33_sf"/>
</dbReference>
<feature type="region of interest" description="Disordered" evidence="1">
    <location>
        <begin position="1546"/>
        <end position="1573"/>
    </location>
</feature>
<dbReference type="PANTHER" id="PTHR33416">
    <property type="entry name" value="NUCLEAR PORE COMPLEX PROTEIN NUP1"/>
    <property type="match status" value="1"/>
</dbReference>
<dbReference type="SUPFAM" id="SSF54529">
    <property type="entry name" value="Mitochondrial glycoprotein MAM33-like"/>
    <property type="match status" value="1"/>
</dbReference>
<dbReference type="PANTHER" id="PTHR33416:SF20">
    <property type="entry name" value="NUCLEAR PORE COMPLEX PROTEIN NUP1"/>
    <property type="match status" value="1"/>
</dbReference>
<evidence type="ECO:0000313" key="2">
    <source>
        <dbReference type="EMBL" id="KAJ6986563.1"/>
    </source>
</evidence>
<sequence length="2044" mass="214122">MAAAAGRESNERLYEDRGGYGKFRKRPFRRSAQTTPYDRPSTAIRNPGGISNGWLSKLVDPAQRLIASGAHRLFASVFRKRLPAPPVVTPRSQPPETERETDVNPGALDKPKGMSSTDCLEVHREAINASSGLINSLDRGGVTELELILKQKTFTRQVTVELKSTDFELAVMSEIDRLTALLQSRTADFPTGNEEKNPEVISSRAMVSKGKKELLTVPVTNGFESRINSTPIVGSSVLNDDVASPTELAKAYMGSRPSKVSPSMLESRCQPFRDNSTALINHTFTPKSPMMSLTPRSSGCPGVPENYFVTPRSRGRSAIYNMARTPYSRVHASTGLQVAGTSSDAFAGPSFSSQNALESSRFSGSKQGALKRRSSVLDNDIGSVGPIRRIRQKSNLLPTSGTLSIRGAGIGSNAAQKLPSTEKPVLVGEPSKDNWDNNVHGTTFTPVPSKSSEMASKILHQLDVLVSSREKSPAKLSPSMLRGPALRSLENVDSSKFVEIDNDTNKLALKHDTLLPDARESVSQKQDEVEEKGPSKPIAPCGKSALAGNGMDTTRLLKNDVAGVKTSAFPVMSTFAQAPVQKKRAFQMSAQEDFLELDDDDYSNGTASGMLADGREKVDAKLVEKKTIVAEAVVVEKSPVQYEVNSPSSYTLNKKNAGIDGSVVLEKSIGFASPAAPLPTITDKQAVVNKLESISDEAALPKYSNALPQIFSTTEKVALPKEPNGTSQFFHFSNKTGDKAAPLTLTSVMSDPSGQKLGVSSDAGPKGFSFTPIATGATELVTRDPGLDKGDDKDSLKIGNSFRTAENVPSTSISSNGSLFSFGITSNSSSLNNGFLASTTPSSFSSPSLPLFSSNVTGQKSSSIPSNSVASSSTNATTTAFTAANTNGNSNFPVSASASEPTLTAASIFKFGSVSSNSVLTVPSITTETTEVKTKETSFSASSGTSSAMTSTTGSIFGGTSAITNAGNNIFGDTTAVTGKENSVFGGTSPAVTSTESSVLNATSAVMSTGSGPFSFNAGSTTLAATNQSQGFNPFNAGTTQVSAAGTGLATSTQSMPMQFSTPASTASSAFSSGSSTFGYVNTAFSSGSSTFGSSTSKLLSSGTTFGLNSSTSESSSVSSMASPASAVFGSNWQAPKSTGFSSTPSSSSSTLFAFGAASNTGTSSAPMVFGSTSSVSSAPFPFSSPASATPSQPVFGAPNPSFGFGSSSGNNDQMSMEDSMAEDTVQATTPSVSVFSQQPATPGSIFGFPAPSGGNQFGSTGPSGANPFQFGSQPNLAAPQNPSFQASGSLEFNAGGSFSLGTGGGDKSHRKLVRVKKTQRKRNNTSATTNQSQGFNPFNAGTAQISAAGTGLATSTQSIPKQFSSPASIPFSWTASSAFSSGSSTFGSSTSKLLSSGATFGLNSSTSESSSVSSMASPASAVFGSNWQAPKSTGFSSTPSSSSSTLFAFGAASNTGTSSAPMVFGSTSSVSSAPPFPFSSPASATPSQPVFGAPNPSFGFGSSSGNNDQMSMEDSMAEDTVQATTPSVSVFSQQPATPGSIFGFPAPSGGNQFGSTGPSGANPFQFGSQPNIAAPQNPSFQASGSLEFNAGGSFSLGTGGGDKSHRKFVRVKKTQRRRTMVERWAYKVNPPPAFSIIKGALDGNGPVLIRTYGNEEIKLSIMRMAYIAPGDGESDGNDEDVNQFFLHVDVSKPGQDKSLHFLCGLYTDALGIHSVSLRPKLDGADFLEDTTTYSGPNFGLKQGPRTTVILVGTATLNLAEYASTAKEREAKIDVPLTVHNGTVEGTPLLHLSLKLMELRTIQEPLQAPQRVIETAPPSPSSLETLSPRRDEPVLKAGLRKVKCFQVTKKACHEENNYDTCCVRSEDAEDNYPFDTDSLDNDGESGESNGDSSAQLSFNYETLGHANKAGGSFYSNAITNAEDESWIYYNHRKQDMGSLYVESSTASDHEQSLRQSSIRGILAWRKRKLSFISAKPKSKGEPLLKKDCGEGGDDIDFDRRQLSSSDESSSGRYALELELQFLFLKTERRYLMGFGYLTGFCGLE</sequence>
<evidence type="ECO:0000313" key="3">
    <source>
        <dbReference type="Proteomes" id="UP001164929"/>
    </source>
</evidence>
<feature type="region of interest" description="Disordered" evidence="1">
    <location>
        <begin position="1181"/>
        <end position="1223"/>
    </location>
</feature>
<protein>
    <submittedName>
        <fullName evidence="2">Uncharacterized protein</fullName>
    </submittedName>
</protein>
<proteinExistence type="predicted"/>
<gene>
    <name evidence="2" type="ORF">NC653_019931</name>
</gene>
<feature type="compositionally biased region" description="Polar residues" evidence="1">
    <location>
        <begin position="1270"/>
        <end position="1291"/>
    </location>
</feature>
<reference evidence="2" key="1">
    <citation type="journal article" date="2023" name="Mol. Ecol. Resour.">
        <title>Chromosome-level genome assembly of a triploid poplar Populus alba 'Berolinensis'.</title>
        <authorList>
            <person name="Chen S."/>
            <person name="Yu Y."/>
            <person name="Wang X."/>
            <person name="Wang S."/>
            <person name="Zhang T."/>
            <person name="Zhou Y."/>
            <person name="He R."/>
            <person name="Meng N."/>
            <person name="Wang Y."/>
            <person name="Liu W."/>
            <person name="Liu Z."/>
            <person name="Liu J."/>
            <person name="Guo Q."/>
            <person name="Huang H."/>
            <person name="Sederoff R.R."/>
            <person name="Wang G."/>
            <person name="Qu G."/>
            <person name="Chen S."/>
        </authorList>
    </citation>
    <scope>NUCLEOTIDE SEQUENCE</scope>
    <source>
        <strain evidence="2">SC-2020</strain>
    </source>
</reference>
<feature type="compositionally biased region" description="Polar residues" evidence="1">
    <location>
        <begin position="1325"/>
        <end position="1342"/>
    </location>
</feature>
<feature type="region of interest" description="Disordered" evidence="1">
    <location>
        <begin position="353"/>
        <end position="374"/>
    </location>
</feature>
<feature type="compositionally biased region" description="Low complexity" evidence="1">
    <location>
        <begin position="1476"/>
        <end position="1508"/>
    </location>
</feature>
<feature type="compositionally biased region" description="Polar residues" evidence="1">
    <location>
        <begin position="1254"/>
        <end position="1264"/>
    </location>
</feature>
<feature type="compositionally biased region" description="Basic and acidic residues" evidence="1">
    <location>
        <begin position="517"/>
        <end position="534"/>
    </location>
</feature>
<feature type="region of interest" description="Disordered" evidence="1">
    <location>
        <begin position="1"/>
        <end position="50"/>
    </location>
</feature>
<feature type="compositionally biased region" description="Low complexity" evidence="1">
    <location>
        <begin position="1181"/>
        <end position="1212"/>
    </location>
</feature>
<dbReference type="GO" id="GO:0016973">
    <property type="term" value="P:poly(A)+ mRNA export from nucleus"/>
    <property type="evidence" value="ECO:0007669"/>
    <property type="project" value="TreeGrafter"/>
</dbReference>
<evidence type="ECO:0000256" key="1">
    <source>
        <dbReference type="SAM" id="MobiDB-lite"/>
    </source>
</evidence>
<feature type="compositionally biased region" description="Polar residues" evidence="1">
    <location>
        <begin position="353"/>
        <end position="366"/>
    </location>
</feature>
<keyword evidence="3" id="KW-1185">Reference proteome</keyword>
<comment type="caution">
    <text evidence="2">The sequence shown here is derived from an EMBL/GenBank/DDBJ whole genome shotgun (WGS) entry which is preliminary data.</text>
</comment>
<name>A0AAD6MJ54_9ROSI</name>
<feature type="region of interest" description="Disordered" evidence="1">
    <location>
        <begin position="1476"/>
        <end position="1523"/>
    </location>
</feature>
<feature type="region of interest" description="Disordered" evidence="1">
    <location>
        <begin position="84"/>
        <end position="115"/>
    </location>
</feature>
<dbReference type="EMBL" id="JAQIZT010000008">
    <property type="protein sequence ID" value="KAJ6986563.1"/>
    <property type="molecule type" value="Genomic_DNA"/>
</dbReference>
<feature type="region of interest" description="Disordered" evidence="1">
    <location>
        <begin position="517"/>
        <end position="544"/>
    </location>
</feature>
<dbReference type="GO" id="GO:0071763">
    <property type="term" value="P:nuclear membrane organization"/>
    <property type="evidence" value="ECO:0007669"/>
    <property type="project" value="TreeGrafter"/>
</dbReference>
<feature type="region of interest" description="Disordered" evidence="1">
    <location>
        <begin position="1254"/>
        <end position="1342"/>
    </location>
</feature>
<accession>A0AAD6MJ54</accession>
<feature type="compositionally biased region" description="Basic residues" evidence="1">
    <location>
        <begin position="1309"/>
        <end position="1324"/>
    </location>
</feature>
<feature type="compositionally biased region" description="Polar residues" evidence="1">
    <location>
        <begin position="1550"/>
        <end position="1560"/>
    </location>
</feature>
<dbReference type="GO" id="GO:0005635">
    <property type="term" value="C:nuclear envelope"/>
    <property type="evidence" value="ECO:0007669"/>
    <property type="project" value="TreeGrafter"/>
</dbReference>
<dbReference type="Gene3D" id="3.10.280.10">
    <property type="entry name" value="Mitochondrial glycoprotein"/>
    <property type="match status" value="1"/>
</dbReference>
<organism evidence="2 3">
    <name type="scientific">Populus alba x Populus x berolinensis</name>
    <dbReference type="NCBI Taxonomy" id="444605"/>
    <lineage>
        <taxon>Eukaryota</taxon>
        <taxon>Viridiplantae</taxon>
        <taxon>Streptophyta</taxon>
        <taxon>Embryophyta</taxon>
        <taxon>Tracheophyta</taxon>
        <taxon>Spermatophyta</taxon>
        <taxon>Magnoliopsida</taxon>
        <taxon>eudicotyledons</taxon>
        <taxon>Gunneridae</taxon>
        <taxon>Pentapetalae</taxon>
        <taxon>rosids</taxon>
        <taxon>fabids</taxon>
        <taxon>Malpighiales</taxon>
        <taxon>Salicaceae</taxon>
        <taxon>Saliceae</taxon>
        <taxon>Populus</taxon>
    </lineage>
</organism>